<feature type="transmembrane region" description="Helical" evidence="4">
    <location>
        <begin position="101"/>
        <end position="120"/>
    </location>
</feature>
<feature type="transmembrane region" description="Helical" evidence="4">
    <location>
        <begin position="77"/>
        <end position="95"/>
    </location>
</feature>
<evidence type="ECO:0000256" key="1">
    <source>
        <dbReference type="ARBA" id="ARBA00022692"/>
    </source>
</evidence>
<feature type="transmembrane region" description="Helical" evidence="4">
    <location>
        <begin position="278"/>
        <end position="297"/>
    </location>
</feature>
<feature type="transmembrane region" description="Helical" evidence="4">
    <location>
        <begin position="12"/>
        <end position="32"/>
    </location>
</feature>
<dbReference type="Proteomes" id="UP000036908">
    <property type="component" value="Unassembled WGS sequence"/>
</dbReference>
<dbReference type="GO" id="GO:0022857">
    <property type="term" value="F:transmembrane transporter activity"/>
    <property type="evidence" value="ECO:0007669"/>
    <property type="project" value="InterPro"/>
</dbReference>
<dbReference type="InterPro" id="IPR011701">
    <property type="entry name" value="MFS"/>
</dbReference>
<evidence type="ECO:0000256" key="2">
    <source>
        <dbReference type="ARBA" id="ARBA00022989"/>
    </source>
</evidence>
<keyword evidence="1 4" id="KW-0812">Transmembrane</keyword>
<feature type="transmembrane region" description="Helical" evidence="4">
    <location>
        <begin position="164"/>
        <end position="185"/>
    </location>
</feature>
<dbReference type="PANTHER" id="PTHR23521">
    <property type="entry name" value="TRANSPORTER MFS SUPERFAMILY"/>
    <property type="match status" value="1"/>
</dbReference>
<dbReference type="PROSITE" id="PS50850">
    <property type="entry name" value="MFS"/>
    <property type="match status" value="1"/>
</dbReference>
<feature type="transmembrane region" description="Helical" evidence="4">
    <location>
        <begin position="215"/>
        <end position="238"/>
    </location>
</feature>
<feature type="transmembrane region" description="Helical" evidence="4">
    <location>
        <begin position="250"/>
        <end position="271"/>
    </location>
</feature>
<evidence type="ECO:0000256" key="4">
    <source>
        <dbReference type="SAM" id="Phobius"/>
    </source>
</evidence>
<dbReference type="Gene3D" id="1.20.1250.20">
    <property type="entry name" value="MFS general substrate transporter like domains"/>
    <property type="match status" value="2"/>
</dbReference>
<dbReference type="InterPro" id="IPR020846">
    <property type="entry name" value="MFS_dom"/>
</dbReference>
<dbReference type="Pfam" id="PF07690">
    <property type="entry name" value="MFS_1"/>
    <property type="match status" value="1"/>
</dbReference>
<evidence type="ECO:0000313" key="6">
    <source>
        <dbReference type="EMBL" id="KOF04345.1"/>
    </source>
</evidence>
<feature type="transmembrane region" description="Helical" evidence="4">
    <location>
        <begin position="335"/>
        <end position="356"/>
    </location>
</feature>
<gene>
    <name evidence="6" type="ORF">OB69_02185</name>
</gene>
<name>A0A0L8AQ28_9BACT</name>
<evidence type="ECO:0000256" key="3">
    <source>
        <dbReference type="ARBA" id="ARBA00023136"/>
    </source>
</evidence>
<evidence type="ECO:0000259" key="5">
    <source>
        <dbReference type="PROSITE" id="PS50850"/>
    </source>
</evidence>
<keyword evidence="7" id="KW-1185">Reference proteome</keyword>
<dbReference type="SUPFAM" id="SSF103473">
    <property type="entry name" value="MFS general substrate transporter"/>
    <property type="match status" value="1"/>
</dbReference>
<comment type="caution">
    <text evidence="6">The sequence shown here is derived from an EMBL/GenBank/DDBJ whole genome shotgun (WGS) entry which is preliminary data.</text>
</comment>
<dbReference type="PANTHER" id="PTHR23521:SF3">
    <property type="entry name" value="MFS TRANSPORTER"/>
    <property type="match status" value="1"/>
</dbReference>
<reference evidence="7" key="1">
    <citation type="submission" date="2014-11" db="EMBL/GenBank/DDBJ databases">
        <title>Genome sequencing of Roseivirga sp. D-25.</title>
        <authorList>
            <person name="Selvaratnam C."/>
            <person name="Thevarajoo S."/>
            <person name="Goh K.M."/>
            <person name="Eee R."/>
            <person name="Chan K.-G."/>
            <person name="Chong C.S."/>
        </authorList>
    </citation>
    <scope>NUCLEOTIDE SEQUENCE [LARGE SCALE GENOMIC DNA]</scope>
    <source>
        <strain evidence="7">D-25</strain>
    </source>
</reference>
<dbReference type="OrthoDB" id="9781976at2"/>
<feature type="domain" description="Major facilitator superfamily (MFS) profile" evidence="5">
    <location>
        <begin position="1"/>
        <end position="395"/>
    </location>
</feature>
<protein>
    <submittedName>
        <fullName evidence="6">MFS transporter</fullName>
    </submittedName>
</protein>
<dbReference type="PATRIC" id="fig|1566026.4.peg.2138"/>
<dbReference type="GO" id="GO:0005886">
    <property type="term" value="C:plasma membrane"/>
    <property type="evidence" value="ECO:0007669"/>
    <property type="project" value="TreeGrafter"/>
</dbReference>
<feature type="transmembrane region" description="Helical" evidence="4">
    <location>
        <begin position="44"/>
        <end position="65"/>
    </location>
</feature>
<feature type="transmembrane region" description="Helical" evidence="4">
    <location>
        <begin position="303"/>
        <end position="323"/>
    </location>
</feature>
<dbReference type="InterPro" id="IPR036259">
    <property type="entry name" value="MFS_trans_sf"/>
</dbReference>
<dbReference type="EMBL" id="JSVA01000003">
    <property type="protein sequence ID" value="KOF04345.1"/>
    <property type="molecule type" value="Genomic_DNA"/>
</dbReference>
<keyword evidence="3 4" id="KW-0472">Membrane</keyword>
<accession>A0A0L8AQ28</accession>
<feature type="transmembrane region" description="Helical" evidence="4">
    <location>
        <begin position="368"/>
        <end position="384"/>
    </location>
</feature>
<organism evidence="6 7">
    <name type="scientific">Roseivirga seohaensis subsp. aquiponti</name>
    <dbReference type="NCBI Taxonomy" id="1566026"/>
    <lineage>
        <taxon>Bacteria</taxon>
        <taxon>Pseudomonadati</taxon>
        <taxon>Bacteroidota</taxon>
        <taxon>Cytophagia</taxon>
        <taxon>Cytophagales</taxon>
        <taxon>Roseivirgaceae</taxon>
        <taxon>Roseivirga</taxon>
    </lineage>
</organism>
<dbReference type="AlphaFoldDB" id="A0A0L8AQ28"/>
<feature type="transmembrane region" description="Helical" evidence="4">
    <location>
        <begin position="132"/>
        <end position="152"/>
    </location>
</feature>
<sequence>MTLSVPKRVLPSIVFAQFAGTSLWFAGNAILKELQLEWNLPEDALAAVTSSVQLGFIFGTFIFALLSIADRFKPSRVFLLCALAGSALNVSLIFLPSSYFVLLSARFLTGVFIAGIYPVGMKIASDWFEGKLGKALGYLVAALVLGSAFPHLLNYTGSSLSWKFVLIGTSILAVLGGLAMILFVGEGPHRKKGSKFNPAKIFEVFKVKEFRSAAFGYFGHMWELYTFWAFLPVVLVYYNETQGAALHPSLYTFIIMAIGAIGCVLGGFISVKKGSAKVAYTFLMISGILCLISPLIFNLNETFFIASLLVWGFAVIGDSAQFSSLTAKTAPKESVGTAITIVVSIGFLLTIPSIQLLGYLSTVIDTKWLMFSLFIGPLFGLVHTKKLIKENITKA</sequence>
<keyword evidence="2 4" id="KW-1133">Transmembrane helix</keyword>
<evidence type="ECO:0000313" key="7">
    <source>
        <dbReference type="Proteomes" id="UP000036908"/>
    </source>
</evidence>
<dbReference type="RefSeq" id="WP_053222055.1">
    <property type="nucleotide sequence ID" value="NZ_JSVA01000003.1"/>
</dbReference>
<proteinExistence type="predicted"/>